<feature type="domain" description="ABC transmembrane type-1" evidence="11">
    <location>
        <begin position="19"/>
        <end position="301"/>
    </location>
</feature>
<gene>
    <name evidence="12" type="ORF">MM59RIKEN_12750</name>
</gene>
<dbReference type="InterPro" id="IPR017871">
    <property type="entry name" value="ABC_transporter-like_CS"/>
</dbReference>
<feature type="transmembrane region" description="Helical" evidence="9">
    <location>
        <begin position="278"/>
        <end position="301"/>
    </location>
</feature>
<keyword evidence="4 9" id="KW-0812">Transmembrane</keyword>
<keyword evidence="5" id="KW-0547">Nucleotide-binding</keyword>
<evidence type="ECO:0000313" key="13">
    <source>
        <dbReference type="Proteomes" id="UP000679848"/>
    </source>
</evidence>
<organism evidence="12 13">
    <name type="scientific">Pusillibacter faecalis</name>
    <dbReference type="NCBI Taxonomy" id="2714358"/>
    <lineage>
        <taxon>Bacteria</taxon>
        <taxon>Bacillati</taxon>
        <taxon>Bacillota</taxon>
        <taxon>Clostridia</taxon>
        <taxon>Eubacteriales</taxon>
        <taxon>Oscillospiraceae</taxon>
        <taxon>Pusillibacter</taxon>
    </lineage>
</organism>
<name>A0A810QDL5_9FIRM</name>
<dbReference type="FunFam" id="3.40.50.300:FF:000221">
    <property type="entry name" value="Multidrug ABC transporter ATP-binding protein"/>
    <property type="match status" value="1"/>
</dbReference>
<dbReference type="SUPFAM" id="SSF90123">
    <property type="entry name" value="ABC transporter transmembrane region"/>
    <property type="match status" value="1"/>
</dbReference>
<dbReference type="GO" id="GO:0015421">
    <property type="term" value="F:ABC-type oligopeptide transporter activity"/>
    <property type="evidence" value="ECO:0007669"/>
    <property type="project" value="TreeGrafter"/>
</dbReference>
<reference evidence="12" key="1">
    <citation type="submission" date="2020-09" db="EMBL/GenBank/DDBJ databases">
        <title>New species isolated from human feces.</title>
        <authorList>
            <person name="Kitahara M."/>
            <person name="Shigeno Y."/>
            <person name="Shime M."/>
            <person name="Matsumoto Y."/>
            <person name="Nakamura S."/>
            <person name="Motooka D."/>
            <person name="Fukuoka S."/>
            <person name="Nishikawa H."/>
            <person name="Benno Y."/>
        </authorList>
    </citation>
    <scope>NUCLEOTIDE SEQUENCE</scope>
    <source>
        <strain evidence="12">MM59</strain>
    </source>
</reference>
<evidence type="ECO:0000313" key="12">
    <source>
        <dbReference type="EMBL" id="BCK83956.1"/>
    </source>
</evidence>
<dbReference type="InterPro" id="IPR039421">
    <property type="entry name" value="Type_1_exporter"/>
</dbReference>
<dbReference type="SUPFAM" id="SSF52540">
    <property type="entry name" value="P-loop containing nucleoside triphosphate hydrolases"/>
    <property type="match status" value="1"/>
</dbReference>
<dbReference type="GO" id="GO:0005886">
    <property type="term" value="C:plasma membrane"/>
    <property type="evidence" value="ECO:0007669"/>
    <property type="project" value="UniProtKB-SubCell"/>
</dbReference>
<protein>
    <submittedName>
        <fullName evidence="12">ABC transporter</fullName>
    </submittedName>
</protein>
<evidence type="ECO:0000256" key="9">
    <source>
        <dbReference type="SAM" id="Phobius"/>
    </source>
</evidence>
<dbReference type="InterPro" id="IPR011527">
    <property type="entry name" value="ABC1_TM_dom"/>
</dbReference>
<proteinExistence type="predicted"/>
<keyword evidence="6" id="KW-0067">ATP-binding</keyword>
<accession>A0A810QDL5</accession>
<dbReference type="PANTHER" id="PTHR43394:SF1">
    <property type="entry name" value="ATP-BINDING CASSETTE SUB-FAMILY B MEMBER 10, MITOCHONDRIAL"/>
    <property type="match status" value="1"/>
</dbReference>
<dbReference type="KEGG" id="pfaa:MM59RIKEN_12750"/>
<keyword evidence="13" id="KW-1185">Reference proteome</keyword>
<dbReference type="EMBL" id="AP023420">
    <property type="protein sequence ID" value="BCK83956.1"/>
    <property type="molecule type" value="Genomic_DNA"/>
</dbReference>
<feature type="domain" description="ABC transporter" evidence="10">
    <location>
        <begin position="334"/>
        <end position="570"/>
    </location>
</feature>
<evidence type="ECO:0000256" key="1">
    <source>
        <dbReference type="ARBA" id="ARBA00004651"/>
    </source>
</evidence>
<dbReference type="Gene3D" id="3.40.50.300">
    <property type="entry name" value="P-loop containing nucleotide triphosphate hydrolases"/>
    <property type="match status" value="1"/>
</dbReference>
<dbReference type="PROSITE" id="PS50893">
    <property type="entry name" value="ABC_TRANSPORTER_2"/>
    <property type="match status" value="1"/>
</dbReference>
<dbReference type="Proteomes" id="UP000679848">
    <property type="component" value="Chromosome"/>
</dbReference>
<dbReference type="PROSITE" id="PS00211">
    <property type="entry name" value="ABC_TRANSPORTER_1"/>
    <property type="match status" value="1"/>
</dbReference>
<dbReference type="CDD" id="cd18548">
    <property type="entry name" value="ABC_6TM_Tm287_like"/>
    <property type="match status" value="1"/>
</dbReference>
<feature type="transmembrane region" description="Helical" evidence="9">
    <location>
        <begin position="128"/>
        <end position="152"/>
    </location>
</feature>
<evidence type="ECO:0000256" key="3">
    <source>
        <dbReference type="ARBA" id="ARBA00022475"/>
    </source>
</evidence>
<feature type="transmembrane region" description="Helical" evidence="9">
    <location>
        <begin position="158"/>
        <end position="180"/>
    </location>
</feature>
<evidence type="ECO:0000259" key="10">
    <source>
        <dbReference type="PROSITE" id="PS50893"/>
    </source>
</evidence>
<evidence type="ECO:0000256" key="2">
    <source>
        <dbReference type="ARBA" id="ARBA00022448"/>
    </source>
</evidence>
<dbReference type="InterPro" id="IPR027417">
    <property type="entry name" value="P-loop_NTPase"/>
</dbReference>
<feature type="transmembrane region" description="Helical" evidence="9">
    <location>
        <begin position="55"/>
        <end position="75"/>
    </location>
</feature>
<feature type="transmembrane region" description="Helical" evidence="9">
    <location>
        <begin position="20"/>
        <end position="43"/>
    </location>
</feature>
<evidence type="ECO:0000256" key="7">
    <source>
        <dbReference type="ARBA" id="ARBA00022989"/>
    </source>
</evidence>
<dbReference type="Pfam" id="PF00664">
    <property type="entry name" value="ABC_membrane"/>
    <property type="match status" value="1"/>
</dbReference>
<keyword evidence="7 9" id="KW-1133">Transmembrane helix</keyword>
<dbReference type="GO" id="GO:0005524">
    <property type="term" value="F:ATP binding"/>
    <property type="evidence" value="ECO:0007669"/>
    <property type="project" value="UniProtKB-KW"/>
</dbReference>
<dbReference type="PANTHER" id="PTHR43394">
    <property type="entry name" value="ATP-DEPENDENT PERMEASE MDL1, MITOCHONDRIAL"/>
    <property type="match status" value="1"/>
</dbReference>
<dbReference type="InterPro" id="IPR036640">
    <property type="entry name" value="ABC1_TM_sf"/>
</dbReference>
<keyword evidence="3" id="KW-1003">Cell membrane</keyword>
<evidence type="ECO:0000256" key="5">
    <source>
        <dbReference type="ARBA" id="ARBA00022741"/>
    </source>
</evidence>
<evidence type="ECO:0000256" key="6">
    <source>
        <dbReference type="ARBA" id="ARBA00022840"/>
    </source>
</evidence>
<keyword evidence="2" id="KW-0813">Transport</keyword>
<dbReference type="SMART" id="SM00382">
    <property type="entry name" value="AAA"/>
    <property type="match status" value="1"/>
</dbReference>
<dbReference type="InterPro" id="IPR003439">
    <property type="entry name" value="ABC_transporter-like_ATP-bd"/>
</dbReference>
<keyword evidence="8 9" id="KW-0472">Membrane</keyword>
<feature type="transmembrane region" description="Helical" evidence="9">
    <location>
        <begin position="248"/>
        <end position="266"/>
    </location>
</feature>
<dbReference type="Pfam" id="PF00005">
    <property type="entry name" value="ABC_tran"/>
    <property type="match status" value="1"/>
</dbReference>
<dbReference type="Gene3D" id="1.20.1560.10">
    <property type="entry name" value="ABC transporter type 1, transmembrane domain"/>
    <property type="match status" value="1"/>
</dbReference>
<sequence>MKKKRGLVSCVQEFTKDAVLTPIFVVGEVAFDVLIPMMMAQLIDKGIDAGNLSNILRYGGLLVGMALVALVFGTLSGRFAARASTGFSRNLRREMYRNVQNFSFSNIDKFSTGGIITRLTTDVTNVQMAFMMIIRVAVRCPIMLICAWVLTFKINPQLAMIFLVVIPVLAVGIFLIMRGAHPLFERVFKKYDVLNNVVQENLLGIRVVKSFVREEHEKEKFGKISQEIYADFSKAEKIIAFNMPLMQVCVYSCMLVVSWLGAHLVVSSQLTTGELTSMFSYIMMILMSLMMLSMVLVMIILSRASAERITELLNEESDLQNGPNPVEVVRDGSVTFENVSFSYAGDPEKECLKNVSLEIRSGETVGILGGTGTSKSTLVQLIPRLYDATEGRVLVGGVDVRDYDMEALREQVAMVLQKNVLFSGTIKENLRWGKEDATDEELVRVCQLAQADSFIQEFPDKYDTYIEQGGTNVSGGQKQRLCIARALLKKPRILILDDSTSAVDTKTDALIRKAFREEIPDTTKFIIAQRVSSIEDADKILVMEGGRIAAMGTHEELLQSCEIYREIYESQTKGVNDHE</sequence>
<evidence type="ECO:0000256" key="8">
    <source>
        <dbReference type="ARBA" id="ARBA00023136"/>
    </source>
</evidence>
<dbReference type="PROSITE" id="PS50929">
    <property type="entry name" value="ABC_TM1F"/>
    <property type="match status" value="1"/>
</dbReference>
<evidence type="ECO:0000259" key="11">
    <source>
        <dbReference type="PROSITE" id="PS50929"/>
    </source>
</evidence>
<dbReference type="RefSeq" id="WP_213542940.1">
    <property type="nucleotide sequence ID" value="NZ_AP023420.1"/>
</dbReference>
<dbReference type="InterPro" id="IPR003593">
    <property type="entry name" value="AAA+_ATPase"/>
</dbReference>
<dbReference type="AlphaFoldDB" id="A0A810QDL5"/>
<evidence type="ECO:0000256" key="4">
    <source>
        <dbReference type="ARBA" id="ARBA00022692"/>
    </source>
</evidence>
<comment type="subcellular location">
    <subcellularLocation>
        <location evidence="1">Cell membrane</location>
        <topology evidence="1">Multi-pass membrane protein</topology>
    </subcellularLocation>
</comment>
<dbReference type="GO" id="GO:0016887">
    <property type="term" value="F:ATP hydrolysis activity"/>
    <property type="evidence" value="ECO:0007669"/>
    <property type="project" value="InterPro"/>
</dbReference>